<dbReference type="KEGG" id="cse:Cseg_2636"/>
<name>D5VKR4_CAUST</name>
<dbReference type="AlphaFoldDB" id="D5VKR4"/>
<dbReference type="EMBL" id="CP002008">
    <property type="protein sequence ID" value="ADG11087.1"/>
    <property type="molecule type" value="Genomic_DNA"/>
</dbReference>
<proteinExistence type="predicted"/>
<protein>
    <submittedName>
        <fullName evidence="1">Uncharacterized protein</fullName>
    </submittedName>
</protein>
<dbReference type="RefSeq" id="WP_013079740.1">
    <property type="nucleotide sequence ID" value="NC_014100.1"/>
</dbReference>
<gene>
    <name evidence="1" type="ordered locus">Cseg_2636</name>
</gene>
<evidence type="ECO:0000313" key="2">
    <source>
        <dbReference type="Proteomes" id="UP000002629"/>
    </source>
</evidence>
<dbReference type="STRING" id="509190.Cseg_2636"/>
<dbReference type="Proteomes" id="UP000002629">
    <property type="component" value="Chromosome"/>
</dbReference>
<accession>D5VKR4</accession>
<reference evidence="2" key="1">
    <citation type="journal article" date="2011" name="J. Bacteriol.">
        <title>Genome sequences of eight morphologically diverse alphaproteobacteria.</title>
        <authorList>
            <consortium name="US DOE Joint Genome Institute"/>
            <person name="Brown P.J."/>
            <person name="Kysela D.T."/>
            <person name="Buechlein A."/>
            <person name="Hemmerich C."/>
            <person name="Brun Y.V."/>
        </authorList>
    </citation>
    <scope>NUCLEOTIDE SEQUENCE [LARGE SCALE GENOMIC DNA]</scope>
    <source>
        <strain evidence="2">ATCC 21756 / DSM 7131 / JCM 7823 / NBRC 15250 / LMG 17158 / TK0059</strain>
    </source>
</reference>
<dbReference type="HOGENOM" id="CLU_569496_0_0_5"/>
<evidence type="ECO:0000313" key="1">
    <source>
        <dbReference type="EMBL" id="ADG11087.1"/>
    </source>
</evidence>
<dbReference type="Pfam" id="PF19198">
    <property type="entry name" value="RsaA_NTD"/>
    <property type="match status" value="1"/>
</dbReference>
<sequence length="479" mass="50239">MATLANLISIYRNVHRVPTNAELPANATTQLTLMANGIDAARNGMMGDGWTYASAVQWIMDGAKATTAVAVMAYGFIADLPLSTEGLNYLVSSTGGNPNNLNSAYYAKFNVENRYINFSVNLAKSGEGRANFLQAYGENGTMYATLQKAYFKLFGVQLSHDATLAYLDADVPNGRGGTYTRGEYFVELGGDGGNGIGSRAAMVGALMAEAMKSGLGPYAEAVRAYLNEVAVTGKGVPYANFFSLYGPGGDYALGGPSDPGLPGEKATFAHDWNVDAYNQQPDDNTHVLASDGNDVITPEITNGPGGLDAGKHIRTAGGNDSVRVDNGSMRGHIDTGAGNDLILVEKFDGRITTGSGYDGVDVGSFAGLHLANGKVTDIALIDDFQKGFDILTFPGLVGPGEKKQLYFVTTATFDDALTAYSSVTAANSNTVFEWNGDTYIFHQNGVLGVDAGDGLIKLAGVTGLTVGNRFEAGDIVFAA</sequence>
<organism evidence="1 2">
    <name type="scientific">Caulobacter segnis (strain ATCC 21756 / DSM 7131 / JCM 7823 / NBRC 15250 / LMG 17158 / TK0059)</name>
    <name type="common">Mycoplana segnis</name>
    <dbReference type="NCBI Taxonomy" id="509190"/>
    <lineage>
        <taxon>Bacteria</taxon>
        <taxon>Pseudomonadati</taxon>
        <taxon>Pseudomonadota</taxon>
        <taxon>Alphaproteobacteria</taxon>
        <taxon>Caulobacterales</taxon>
        <taxon>Caulobacteraceae</taxon>
        <taxon>Caulobacter</taxon>
    </lineage>
</organism>